<protein>
    <submittedName>
        <fullName evidence="2">Reverse transcriptase domain</fullName>
    </submittedName>
</protein>
<sequence>MQETQEDLSWSIVQEALLPCISEDTNYKLIAIPSAEEIKVACFSIHPDKAPGPDGFSASFYQSNWDTVKEQVTLEIQNFFSSGVLPYNINNTHVRLIPKIKSPKKMTDYRPIALCSVYYKIIAKLLTKRLQPILSELISENQSAFVPQRAIADNVLITHEVLHYLHTSGAKKQCYMAVKTDMSKAYDRIEWSFVRMVLERIGFHHVWINWIMQCITSVSYSYLLNGTAQGIVNPQRGLRQGDPLSPYVFILCSEVLSGLCTKAQRENKLTGVKVGKKSPRLNHLLFADDTMFFCKSDAKECATLMDILHKYEVASGQKINPQKSAITFSAKTQTIGKDRVKQLLGITSEGGSGKYLGLPELFGRKKKDLFNMIVDRIRQRACSWSSKFLSSAGKVVMLKSVLATMPAYSMSCFKLPGSLYKRIQSALTRFWWDASMEKKKMCWVSWKALTKAKREGGLGFRDLQCFNDALLAKLSWRILTKPDCLLAKTLLGKYCHKSKFLDCQVPSSSSHGWRGICIGKELLKSQLGRVLGDGKLTSLWYDPWLSLNTPTKPMGPPTDDTQNIRVAHLISPDTLDWDREKIRQILPELESNILELKPSTLGASDRYAWLPAKNGSYNTKSGYFESLNRLKVLEEQLPLGGNQSETQGFDWTKDVWNIRTSPKIKFFLWKVMRGALPLGENLKARNIMPTKGCPFCEQDESALHLFFRCTFAKQVWESAPFKAPLAGEHIPSLKAGIETSKLLVCLPPYGLNDGPLLPWILWAIWLARNQLIFNNKSTSPREAITHASSLAREWQSAQECKSNASNKKTTTPVSRQEEDLCYCFTDAAWSESSKAAGFGWTLRHRLNGLRREGSAAKMFVRSPLMAEAIAIKLALKQAINLGITKLFIASDSKQVIEAIKSEQPSPELHGILHDILNLSFNFLEISFNFVPILENHEADAIAKLSLRNFVLDS</sequence>
<dbReference type="EMBL" id="JAEFBK010000010">
    <property type="protein sequence ID" value="KAG7558509.1"/>
    <property type="molecule type" value="Genomic_DNA"/>
</dbReference>
<comment type="caution">
    <text evidence="2">The sequence shown here is derived from an EMBL/GenBank/DDBJ whole genome shotgun (WGS) entry which is preliminary data.</text>
</comment>
<dbReference type="InterPro" id="IPR002156">
    <property type="entry name" value="RNaseH_domain"/>
</dbReference>
<dbReference type="Pfam" id="PF00078">
    <property type="entry name" value="RVT_1"/>
    <property type="match status" value="1"/>
</dbReference>
<reference evidence="2 3" key="1">
    <citation type="submission" date="2020-12" db="EMBL/GenBank/DDBJ databases">
        <title>Concerted genomic and epigenomic changes stabilize Arabidopsis allopolyploids.</title>
        <authorList>
            <person name="Chen Z."/>
        </authorList>
    </citation>
    <scope>NUCLEOTIDE SEQUENCE [LARGE SCALE GENOMIC DNA]</scope>
    <source>
        <strain evidence="2">Allo738</strain>
        <tissue evidence="2">Leaf</tissue>
    </source>
</reference>
<keyword evidence="2" id="KW-0808">Transferase</keyword>
<feature type="domain" description="Reverse transcriptase" evidence="1">
    <location>
        <begin position="78"/>
        <end position="348"/>
    </location>
</feature>
<dbReference type="GO" id="GO:0004523">
    <property type="term" value="F:RNA-DNA hybrid ribonuclease activity"/>
    <property type="evidence" value="ECO:0007669"/>
    <property type="project" value="InterPro"/>
</dbReference>
<dbReference type="InterPro" id="IPR000477">
    <property type="entry name" value="RT_dom"/>
</dbReference>
<evidence type="ECO:0000313" key="2">
    <source>
        <dbReference type="EMBL" id="KAG7558509.1"/>
    </source>
</evidence>
<organism evidence="2 3">
    <name type="scientific">Arabidopsis thaliana x Arabidopsis arenosa</name>
    <dbReference type="NCBI Taxonomy" id="1240361"/>
    <lineage>
        <taxon>Eukaryota</taxon>
        <taxon>Viridiplantae</taxon>
        <taxon>Streptophyta</taxon>
        <taxon>Embryophyta</taxon>
        <taxon>Tracheophyta</taxon>
        <taxon>Spermatophyta</taxon>
        <taxon>Magnoliopsida</taxon>
        <taxon>eudicotyledons</taxon>
        <taxon>Gunneridae</taxon>
        <taxon>Pentapetalae</taxon>
        <taxon>rosids</taxon>
        <taxon>malvids</taxon>
        <taxon>Brassicales</taxon>
        <taxon>Brassicaceae</taxon>
        <taxon>Camelineae</taxon>
        <taxon>Arabidopsis</taxon>
    </lineage>
</organism>
<evidence type="ECO:0000259" key="1">
    <source>
        <dbReference type="PROSITE" id="PS50878"/>
    </source>
</evidence>
<keyword evidence="2" id="KW-0548">Nucleotidyltransferase</keyword>
<dbReference type="GO" id="GO:0003964">
    <property type="term" value="F:RNA-directed DNA polymerase activity"/>
    <property type="evidence" value="ECO:0007669"/>
    <property type="project" value="UniProtKB-KW"/>
</dbReference>
<proteinExistence type="predicted"/>
<dbReference type="InterPro" id="IPR026960">
    <property type="entry name" value="RVT-Znf"/>
</dbReference>
<dbReference type="InterPro" id="IPR044730">
    <property type="entry name" value="RNase_H-like_dom_plant"/>
</dbReference>
<dbReference type="PANTHER" id="PTHR33116:SF86">
    <property type="entry name" value="REVERSE TRANSCRIPTASE DOMAIN-CONTAINING PROTEIN"/>
    <property type="match status" value="1"/>
</dbReference>
<gene>
    <name evidence="2" type="ORF">ISN45_Aa05g001610</name>
</gene>
<dbReference type="Pfam" id="PF13456">
    <property type="entry name" value="RVT_3"/>
    <property type="match status" value="1"/>
</dbReference>
<evidence type="ECO:0000313" key="3">
    <source>
        <dbReference type="Proteomes" id="UP000694240"/>
    </source>
</evidence>
<name>A0A8T1ZH65_9BRAS</name>
<accession>A0A8T1ZH65</accession>
<dbReference type="AlphaFoldDB" id="A0A8T1ZH65"/>
<keyword evidence="3" id="KW-1185">Reference proteome</keyword>
<dbReference type="GO" id="GO:0003676">
    <property type="term" value="F:nucleic acid binding"/>
    <property type="evidence" value="ECO:0007669"/>
    <property type="project" value="InterPro"/>
</dbReference>
<dbReference type="CDD" id="cd01650">
    <property type="entry name" value="RT_nLTR_like"/>
    <property type="match status" value="1"/>
</dbReference>
<dbReference type="Proteomes" id="UP000694240">
    <property type="component" value="Chromosome 10"/>
</dbReference>
<dbReference type="PROSITE" id="PS50878">
    <property type="entry name" value="RT_POL"/>
    <property type="match status" value="1"/>
</dbReference>
<dbReference type="Pfam" id="PF13966">
    <property type="entry name" value="zf-RVT"/>
    <property type="match status" value="1"/>
</dbReference>
<dbReference type="PANTHER" id="PTHR33116">
    <property type="entry name" value="REVERSE TRANSCRIPTASE ZINC-BINDING DOMAIN-CONTAINING PROTEIN-RELATED-RELATED"/>
    <property type="match status" value="1"/>
</dbReference>
<keyword evidence="2" id="KW-0695">RNA-directed DNA polymerase</keyword>
<dbReference type="CDD" id="cd06222">
    <property type="entry name" value="RNase_H_like"/>
    <property type="match status" value="1"/>
</dbReference>